<comment type="function">
    <text evidence="10">Probable rhomboid-type serine protease that catalyzes intramembrane proteolysis.</text>
</comment>
<reference evidence="16" key="1">
    <citation type="journal article" date="2021" name="Open Biol.">
        <title>Shared evolutionary footprints suggest mitochondrial oxidative damage underlies multiple complex I losses in fungi.</title>
        <authorList>
            <person name="Schikora-Tamarit M.A."/>
            <person name="Marcet-Houben M."/>
            <person name="Nosek J."/>
            <person name="Gabaldon T."/>
        </authorList>
    </citation>
    <scope>NUCLEOTIDE SEQUENCE</scope>
    <source>
        <strain evidence="16">CBS6341</strain>
    </source>
</reference>
<gene>
    <name evidence="16" type="ORF">WICMUC_003023</name>
</gene>
<comment type="similarity">
    <text evidence="3">Belongs to the peptidase S54 family.</text>
</comment>
<evidence type="ECO:0000256" key="2">
    <source>
        <dbReference type="ARBA" id="ARBA00004257"/>
    </source>
</evidence>
<feature type="region of interest" description="Disordered" evidence="13">
    <location>
        <begin position="257"/>
        <end position="278"/>
    </location>
</feature>
<protein>
    <recommendedName>
        <fullName evidence="11">Rhomboid-type serine protease 2</fullName>
        <ecNumber evidence="4">3.4.21.105</ecNumber>
    </recommendedName>
    <alternativeName>
        <fullName evidence="12">Rhomboid protein 2</fullName>
    </alternativeName>
</protein>
<evidence type="ECO:0000256" key="12">
    <source>
        <dbReference type="ARBA" id="ARBA00042081"/>
    </source>
</evidence>
<keyword evidence="7" id="KW-0378">Hydrolase</keyword>
<proteinExistence type="inferred from homology"/>
<evidence type="ECO:0000256" key="14">
    <source>
        <dbReference type="SAM" id="Phobius"/>
    </source>
</evidence>
<sequence length="278" mass="30740">MSLNNFNLSSIRKYFPIEDDYPPALTIGLVVFLTFIYILSFFTPINEAIYLTPTALTQLDLNRISLYPLGHLSIFHLVFNLFAIVTPLSLFEKKHGTVYTGVILNLLAVATAVLYSILGLVFYPNAKVVGASAWVFSFSGFFAYKESLIKPTFQISPSYSLPTVATPLIPLVLIAILVPGSSLLGHLFGLVAGYALAYGLLNILVPPSKVIEWIEEKVDKLISLIPSQFKYYKEIDAKFNRSQDEYVSFLQTDILPTTNEPESNHAGSFQGEGQVLGA</sequence>
<feature type="transmembrane region" description="Helical" evidence="14">
    <location>
        <begin position="184"/>
        <end position="205"/>
    </location>
</feature>
<evidence type="ECO:0000313" key="17">
    <source>
        <dbReference type="Proteomes" id="UP000769528"/>
    </source>
</evidence>
<dbReference type="OrthoDB" id="10257275at2759"/>
<dbReference type="GO" id="GO:0004252">
    <property type="term" value="F:serine-type endopeptidase activity"/>
    <property type="evidence" value="ECO:0007669"/>
    <property type="project" value="InterPro"/>
</dbReference>
<feature type="compositionally biased region" description="Polar residues" evidence="13">
    <location>
        <begin position="257"/>
        <end position="267"/>
    </location>
</feature>
<comment type="catalytic activity">
    <reaction evidence="1">
        <text>Cleaves type-1 transmembrane domains using a catalytic dyad composed of serine and histidine that are contributed by different transmembrane domains.</text>
        <dbReference type="EC" id="3.4.21.105"/>
    </reaction>
</comment>
<feature type="transmembrane region" description="Helical" evidence="14">
    <location>
        <begin position="128"/>
        <end position="144"/>
    </location>
</feature>
<evidence type="ECO:0000259" key="15">
    <source>
        <dbReference type="Pfam" id="PF01694"/>
    </source>
</evidence>
<keyword evidence="9 14" id="KW-0472">Membrane</keyword>
<comment type="subcellular location">
    <subcellularLocation>
        <location evidence="2">Golgi apparatus</location>
        <location evidence="2">cis-Golgi network membrane</location>
        <topology evidence="2">Multi-pass membrane protein</topology>
    </subcellularLocation>
</comment>
<feature type="domain" description="Peptidase S54 rhomboid" evidence="15">
    <location>
        <begin position="61"/>
        <end position="201"/>
    </location>
</feature>
<dbReference type="Gene3D" id="1.20.1540.10">
    <property type="entry name" value="Rhomboid-like"/>
    <property type="match status" value="1"/>
</dbReference>
<evidence type="ECO:0000313" key="16">
    <source>
        <dbReference type="EMBL" id="KAH3674820.1"/>
    </source>
</evidence>
<feature type="transmembrane region" description="Helical" evidence="14">
    <location>
        <begin position="21"/>
        <end position="45"/>
    </location>
</feature>
<keyword evidence="17" id="KW-1185">Reference proteome</keyword>
<keyword evidence="8 14" id="KW-1133">Transmembrane helix</keyword>
<dbReference type="GO" id="GO:0016020">
    <property type="term" value="C:membrane"/>
    <property type="evidence" value="ECO:0007669"/>
    <property type="project" value="InterPro"/>
</dbReference>
<dbReference type="AlphaFoldDB" id="A0A9P8PNP3"/>
<organism evidence="16 17">
    <name type="scientific">Wickerhamomyces mucosus</name>
    <dbReference type="NCBI Taxonomy" id="1378264"/>
    <lineage>
        <taxon>Eukaryota</taxon>
        <taxon>Fungi</taxon>
        <taxon>Dikarya</taxon>
        <taxon>Ascomycota</taxon>
        <taxon>Saccharomycotina</taxon>
        <taxon>Saccharomycetes</taxon>
        <taxon>Phaffomycetales</taxon>
        <taxon>Wickerhamomycetaceae</taxon>
        <taxon>Wickerhamomyces</taxon>
    </lineage>
</organism>
<dbReference type="SUPFAM" id="SSF144091">
    <property type="entry name" value="Rhomboid-like"/>
    <property type="match status" value="1"/>
</dbReference>
<reference evidence="16" key="2">
    <citation type="submission" date="2021-01" db="EMBL/GenBank/DDBJ databases">
        <authorList>
            <person name="Schikora-Tamarit M.A."/>
        </authorList>
    </citation>
    <scope>NUCLEOTIDE SEQUENCE</scope>
    <source>
        <strain evidence="16">CBS6341</strain>
    </source>
</reference>
<evidence type="ECO:0000256" key="9">
    <source>
        <dbReference type="ARBA" id="ARBA00023136"/>
    </source>
</evidence>
<keyword evidence="5" id="KW-0645">Protease</keyword>
<evidence type="ECO:0000256" key="13">
    <source>
        <dbReference type="SAM" id="MobiDB-lite"/>
    </source>
</evidence>
<dbReference type="EMBL" id="JAEUBF010000796">
    <property type="protein sequence ID" value="KAH3674820.1"/>
    <property type="molecule type" value="Genomic_DNA"/>
</dbReference>
<keyword evidence="6 14" id="KW-0812">Transmembrane</keyword>
<feature type="transmembrane region" description="Helical" evidence="14">
    <location>
        <begin position="156"/>
        <end position="178"/>
    </location>
</feature>
<dbReference type="GO" id="GO:0005794">
    <property type="term" value="C:Golgi apparatus"/>
    <property type="evidence" value="ECO:0007669"/>
    <property type="project" value="UniProtKB-SubCell"/>
</dbReference>
<dbReference type="InterPro" id="IPR035952">
    <property type="entry name" value="Rhomboid-like_sf"/>
</dbReference>
<dbReference type="EC" id="3.4.21.105" evidence="4"/>
<dbReference type="PANTHER" id="PTHR43066">
    <property type="entry name" value="RHOMBOID-RELATED PROTEIN"/>
    <property type="match status" value="1"/>
</dbReference>
<feature type="transmembrane region" description="Helical" evidence="14">
    <location>
        <begin position="65"/>
        <end position="90"/>
    </location>
</feature>
<evidence type="ECO:0000256" key="1">
    <source>
        <dbReference type="ARBA" id="ARBA00000156"/>
    </source>
</evidence>
<feature type="transmembrane region" description="Helical" evidence="14">
    <location>
        <begin position="102"/>
        <end position="122"/>
    </location>
</feature>
<evidence type="ECO:0000256" key="3">
    <source>
        <dbReference type="ARBA" id="ARBA00009045"/>
    </source>
</evidence>
<dbReference type="InterPro" id="IPR022764">
    <property type="entry name" value="Peptidase_S54_rhomboid_dom"/>
</dbReference>
<evidence type="ECO:0000256" key="7">
    <source>
        <dbReference type="ARBA" id="ARBA00022801"/>
    </source>
</evidence>
<accession>A0A9P8PNP3</accession>
<dbReference type="PANTHER" id="PTHR43066:SF1">
    <property type="entry name" value="RHOMBOID PROTEIN 2"/>
    <property type="match status" value="1"/>
</dbReference>
<evidence type="ECO:0000256" key="8">
    <source>
        <dbReference type="ARBA" id="ARBA00022989"/>
    </source>
</evidence>
<name>A0A9P8PNP3_9ASCO</name>
<evidence type="ECO:0000256" key="5">
    <source>
        <dbReference type="ARBA" id="ARBA00022670"/>
    </source>
</evidence>
<dbReference type="Proteomes" id="UP000769528">
    <property type="component" value="Unassembled WGS sequence"/>
</dbReference>
<dbReference type="Pfam" id="PF01694">
    <property type="entry name" value="Rhomboid"/>
    <property type="match status" value="1"/>
</dbReference>
<evidence type="ECO:0000256" key="6">
    <source>
        <dbReference type="ARBA" id="ARBA00022692"/>
    </source>
</evidence>
<dbReference type="GO" id="GO:0006508">
    <property type="term" value="P:proteolysis"/>
    <property type="evidence" value="ECO:0007669"/>
    <property type="project" value="UniProtKB-KW"/>
</dbReference>
<evidence type="ECO:0000256" key="11">
    <source>
        <dbReference type="ARBA" id="ARBA00039804"/>
    </source>
</evidence>
<comment type="caution">
    <text evidence="16">The sequence shown here is derived from an EMBL/GenBank/DDBJ whole genome shotgun (WGS) entry which is preliminary data.</text>
</comment>
<evidence type="ECO:0000256" key="4">
    <source>
        <dbReference type="ARBA" id="ARBA00013039"/>
    </source>
</evidence>
<evidence type="ECO:0000256" key="10">
    <source>
        <dbReference type="ARBA" id="ARBA00037147"/>
    </source>
</evidence>